<keyword evidence="2" id="KW-1185">Reference proteome</keyword>
<accession>A0AAE0JVC4</accession>
<evidence type="ECO:0000313" key="1">
    <source>
        <dbReference type="EMBL" id="KAK3365106.1"/>
    </source>
</evidence>
<evidence type="ECO:0000313" key="2">
    <source>
        <dbReference type="Proteomes" id="UP001287356"/>
    </source>
</evidence>
<organism evidence="1 2">
    <name type="scientific">Lasiosphaeria ovina</name>
    <dbReference type="NCBI Taxonomy" id="92902"/>
    <lineage>
        <taxon>Eukaryota</taxon>
        <taxon>Fungi</taxon>
        <taxon>Dikarya</taxon>
        <taxon>Ascomycota</taxon>
        <taxon>Pezizomycotina</taxon>
        <taxon>Sordariomycetes</taxon>
        <taxon>Sordariomycetidae</taxon>
        <taxon>Sordariales</taxon>
        <taxon>Lasiosphaeriaceae</taxon>
        <taxon>Lasiosphaeria</taxon>
    </lineage>
</organism>
<sequence length="322" mass="35220">MPDVETLRNDGSSTAQRLDKILATLYYLLLHDEQVCDYLFLVDPADHHHILRDGFPKIAELNKLLGLSLRFLTISNMSKFLHFELRHLLVNELRSGASMVDPRPFVATTLMKETKLELEVANCAIAIFPSISGAEPTPCTIATIEAVGDKMSKSVLAHVMTRNPGIQTMIGLYLGGLTQTKFTSEADGNRRIRHIGDKSVVMTYTRVKKGIYVETEPLSKEDGKMRIPITADGKIAVVVDYADVLDVIRTVGTFTPLGAVPKGVALNARNPPSSGMQASMWPFPCPGIVARASGYRLGGANYGASGLRVWGTLLGRLLRRNA</sequence>
<dbReference type="EMBL" id="JAULSN010000009">
    <property type="protein sequence ID" value="KAK3365106.1"/>
    <property type="molecule type" value="Genomic_DNA"/>
</dbReference>
<reference evidence="1" key="2">
    <citation type="submission" date="2023-06" db="EMBL/GenBank/DDBJ databases">
        <authorList>
            <consortium name="Lawrence Berkeley National Laboratory"/>
            <person name="Haridas S."/>
            <person name="Hensen N."/>
            <person name="Bonometti L."/>
            <person name="Westerberg I."/>
            <person name="Brannstrom I.O."/>
            <person name="Guillou S."/>
            <person name="Cros-Aarteil S."/>
            <person name="Calhoun S."/>
            <person name="Kuo A."/>
            <person name="Mondo S."/>
            <person name="Pangilinan J."/>
            <person name="Riley R."/>
            <person name="Labutti K."/>
            <person name="Andreopoulos B."/>
            <person name="Lipzen A."/>
            <person name="Chen C."/>
            <person name="Yanf M."/>
            <person name="Daum C."/>
            <person name="Ng V."/>
            <person name="Clum A."/>
            <person name="Steindorff A."/>
            <person name="Ohm R."/>
            <person name="Martin F."/>
            <person name="Silar P."/>
            <person name="Natvig D."/>
            <person name="Lalanne C."/>
            <person name="Gautier V."/>
            <person name="Ament-Velasquez S.L."/>
            <person name="Kruys A."/>
            <person name="Hutchinson M.I."/>
            <person name="Powell A.J."/>
            <person name="Barry K."/>
            <person name="Miller A.N."/>
            <person name="Grigoriev I.V."/>
            <person name="Debuchy R."/>
            <person name="Gladieux P."/>
            <person name="Thoren M.H."/>
            <person name="Johannesson H."/>
        </authorList>
    </citation>
    <scope>NUCLEOTIDE SEQUENCE</scope>
    <source>
        <strain evidence="1">CBS 958.72</strain>
    </source>
</reference>
<gene>
    <name evidence="1" type="ORF">B0T24DRAFT_683753</name>
</gene>
<name>A0AAE0JVC4_9PEZI</name>
<protein>
    <submittedName>
        <fullName evidence="1">Uncharacterized protein</fullName>
    </submittedName>
</protein>
<dbReference type="Proteomes" id="UP001287356">
    <property type="component" value="Unassembled WGS sequence"/>
</dbReference>
<proteinExistence type="predicted"/>
<reference evidence="1" key="1">
    <citation type="journal article" date="2023" name="Mol. Phylogenet. Evol.">
        <title>Genome-scale phylogeny and comparative genomics of the fungal order Sordariales.</title>
        <authorList>
            <person name="Hensen N."/>
            <person name="Bonometti L."/>
            <person name="Westerberg I."/>
            <person name="Brannstrom I.O."/>
            <person name="Guillou S."/>
            <person name="Cros-Aarteil S."/>
            <person name="Calhoun S."/>
            <person name="Haridas S."/>
            <person name="Kuo A."/>
            <person name="Mondo S."/>
            <person name="Pangilinan J."/>
            <person name="Riley R."/>
            <person name="LaButti K."/>
            <person name="Andreopoulos B."/>
            <person name="Lipzen A."/>
            <person name="Chen C."/>
            <person name="Yan M."/>
            <person name="Daum C."/>
            <person name="Ng V."/>
            <person name="Clum A."/>
            <person name="Steindorff A."/>
            <person name="Ohm R.A."/>
            <person name="Martin F."/>
            <person name="Silar P."/>
            <person name="Natvig D.O."/>
            <person name="Lalanne C."/>
            <person name="Gautier V."/>
            <person name="Ament-Velasquez S.L."/>
            <person name="Kruys A."/>
            <person name="Hutchinson M.I."/>
            <person name="Powell A.J."/>
            <person name="Barry K."/>
            <person name="Miller A.N."/>
            <person name="Grigoriev I.V."/>
            <person name="Debuchy R."/>
            <person name="Gladieux P."/>
            <person name="Hiltunen Thoren M."/>
            <person name="Johannesson H."/>
        </authorList>
    </citation>
    <scope>NUCLEOTIDE SEQUENCE</scope>
    <source>
        <strain evidence="1">CBS 958.72</strain>
    </source>
</reference>
<comment type="caution">
    <text evidence="1">The sequence shown here is derived from an EMBL/GenBank/DDBJ whole genome shotgun (WGS) entry which is preliminary data.</text>
</comment>
<dbReference type="AlphaFoldDB" id="A0AAE0JVC4"/>